<dbReference type="PROSITE" id="PS51152">
    <property type="entry name" value="NFYA_HAP2_2"/>
    <property type="match status" value="1"/>
</dbReference>
<dbReference type="RefSeq" id="XP_001423828.1">
    <property type="nucleotide sequence ID" value="XM_001423791.1"/>
</dbReference>
<feature type="compositionally biased region" description="Basic and acidic residues" evidence="7">
    <location>
        <begin position="129"/>
        <end position="145"/>
    </location>
</feature>
<keyword evidence="2 6" id="KW-0805">Transcription regulation</keyword>
<dbReference type="Proteomes" id="UP000000600">
    <property type="component" value="Unassembled WGS sequence"/>
</dbReference>
<comment type="function">
    <text evidence="6">Component of the sequence-specific heterotrimeric transcription factor (NF-Y) which specifically recognizes a 5'-CCAAT-3' box motif found in the promoters of its target genes.</text>
</comment>
<dbReference type="GeneID" id="5009612"/>
<dbReference type="AlphaFoldDB" id="A0BD13"/>
<feature type="region of interest" description="Disordered" evidence="7">
    <location>
        <begin position="129"/>
        <end position="158"/>
    </location>
</feature>
<dbReference type="KEGG" id="ptm:GSPATT00004524001"/>
<dbReference type="GO" id="GO:0006357">
    <property type="term" value="P:regulation of transcription by RNA polymerase II"/>
    <property type="evidence" value="ECO:0000318"/>
    <property type="project" value="GO_Central"/>
</dbReference>
<dbReference type="PANTHER" id="PTHR12632">
    <property type="entry name" value="TRANSCRIPTION FACTOR NF-Y ALPHA-RELATED"/>
    <property type="match status" value="1"/>
</dbReference>
<dbReference type="Gene3D" id="6.10.250.2430">
    <property type="match status" value="1"/>
</dbReference>
<keyword evidence="5 6" id="KW-0539">Nucleus</keyword>
<dbReference type="Pfam" id="PF02045">
    <property type="entry name" value="CBFB_NFYA"/>
    <property type="match status" value="1"/>
</dbReference>
<keyword evidence="4 6" id="KW-0804">Transcription</keyword>
<evidence type="ECO:0000256" key="3">
    <source>
        <dbReference type="ARBA" id="ARBA00023125"/>
    </source>
</evidence>
<dbReference type="GO" id="GO:0000981">
    <property type="term" value="F:DNA-binding transcription factor activity, RNA polymerase II-specific"/>
    <property type="evidence" value="ECO:0000318"/>
    <property type="project" value="GO_Central"/>
</dbReference>
<dbReference type="eggNOG" id="KOG1561">
    <property type="taxonomic scope" value="Eukaryota"/>
</dbReference>
<evidence type="ECO:0000256" key="2">
    <source>
        <dbReference type="ARBA" id="ARBA00023015"/>
    </source>
</evidence>
<evidence type="ECO:0000256" key="6">
    <source>
        <dbReference type="RuleBase" id="RU367155"/>
    </source>
</evidence>
<proteinExistence type="inferred from homology"/>
<dbReference type="HOGENOM" id="CLU_1744068_0_0_1"/>
<comment type="subunit">
    <text evidence="6">Heterotrimer.</text>
</comment>
<reference evidence="8 9" key="1">
    <citation type="journal article" date="2006" name="Nature">
        <title>Global trends of whole-genome duplications revealed by the ciliate Paramecium tetraurelia.</title>
        <authorList>
            <consortium name="Genoscope"/>
            <person name="Aury J.-M."/>
            <person name="Jaillon O."/>
            <person name="Duret L."/>
            <person name="Noel B."/>
            <person name="Jubin C."/>
            <person name="Porcel B.M."/>
            <person name="Segurens B."/>
            <person name="Daubin V."/>
            <person name="Anthouard V."/>
            <person name="Aiach N."/>
            <person name="Arnaiz O."/>
            <person name="Billaut A."/>
            <person name="Beisson J."/>
            <person name="Blanc I."/>
            <person name="Bouhouche K."/>
            <person name="Camara F."/>
            <person name="Duharcourt S."/>
            <person name="Guigo R."/>
            <person name="Gogendeau D."/>
            <person name="Katinka M."/>
            <person name="Keller A.-M."/>
            <person name="Kissmehl R."/>
            <person name="Klotz C."/>
            <person name="Koll F."/>
            <person name="Le Moue A."/>
            <person name="Lepere C."/>
            <person name="Malinsky S."/>
            <person name="Nowacki M."/>
            <person name="Nowak J.K."/>
            <person name="Plattner H."/>
            <person name="Poulain J."/>
            <person name="Ruiz F."/>
            <person name="Serrano V."/>
            <person name="Zagulski M."/>
            <person name="Dessen P."/>
            <person name="Betermier M."/>
            <person name="Weissenbach J."/>
            <person name="Scarpelli C."/>
            <person name="Schachter V."/>
            <person name="Sperling L."/>
            <person name="Meyer E."/>
            <person name="Cohen J."/>
            <person name="Wincker P."/>
        </authorList>
    </citation>
    <scope>NUCLEOTIDE SEQUENCE [LARGE SCALE GENOMIC DNA]</scope>
    <source>
        <strain evidence="8 9">Stock d4-2</strain>
    </source>
</reference>
<dbReference type="InParanoid" id="A0BD13"/>
<evidence type="ECO:0000256" key="4">
    <source>
        <dbReference type="ARBA" id="ARBA00023163"/>
    </source>
</evidence>
<evidence type="ECO:0000256" key="7">
    <source>
        <dbReference type="SAM" id="MobiDB-lite"/>
    </source>
</evidence>
<comment type="similarity">
    <text evidence="6">Belongs to the NFYA/HAP2 subunit family.</text>
</comment>
<protein>
    <recommendedName>
        <fullName evidence="6">Nuclear transcription factor Y subunit</fullName>
    </recommendedName>
</protein>
<dbReference type="STRING" id="5888.A0BD13"/>
<keyword evidence="9" id="KW-1185">Reference proteome</keyword>
<evidence type="ECO:0000256" key="5">
    <source>
        <dbReference type="ARBA" id="ARBA00023242"/>
    </source>
</evidence>
<dbReference type="InterPro" id="IPR001289">
    <property type="entry name" value="NFYA"/>
</dbReference>
<dbReference type="OMA" id="NHYKEPD"/>
<organism evidence="8 9">
    <name type="scientific">Paramecium tetraurelia</name>
    <dbReference type="NCBI Taxonomy" id="5888"/>
    <lineage>
        <taxon>Eukaryota</taxon>
        <taxon>Sar</taxon>
        <taxon>Alveolata</taxon>
        <taxon>Ciliophora</taxon>
        <taxon>Intramacronucleata</taxon>
        <taxon>Oligohymenophorea</taxon>
        <taxon>Peniculida</taxon>
        <taxon>Parameciidae</taxon>
        <taxon>Paramecium</taxon>
    </lineage>
</organism>
<dbReference type="EMBL" id="CT867986">
    <property type="protein sequence ID" value="CAK56430.1"/>
    <property type="molecule type" value="Genomic_DNA"/>
</dbReference>
<evidence type="ECO:0000313" key="9">
    <source>
        <dbReference type="Proteomes" id="UP000000600"/>
    </source>
</evidence>
<feature type="compositionally biased region" description="Polar residues" evidence="7">
    <location>
        <begin position="148"/>
        <end position="158"/>
    </location>
</feature>
<accession>A0BD13</accession>
<name>A0BD13_PARTE</name>
<keyword evidence="3 6" id="KW-0238">DNA-binding</keyword>
<comment type="subcellular location">
    <subcellularLocation>
        <location evidence="1 6">Nucleus</location>
    </subcellularLocation>
</comment>
<dbReference type="GO" id="GO:0005634">
    <property type="term" value="C:nucleus"/>
    <property type="evidence" value="ECO:0007669"/>
    <property type="project" value="UniProtKB-SubCell"/>
</dbReference>
<dbReference type="OrthoDB" id="290689at2759"/>
<gene>
    <name evidence="8" type="ORF">GSPATT00004524001</name>
</gene>
<dbReference type="GO" id="GO:0003677">
    <property type="term" value="F:DNA binding"/>
    <property type="evidence" value="ECO:0007669"/>
    <property type="project" value="UniProtKB-KW"/>
</dbReference>
<evidence type="ECO:0000256" key="1">
    <source>
        <dbReference type="ARBA" id="ARBA00004123"/>
    </source>
</evidence>
<dbReference type="SMART" id="SM00521">
    <property type="entry name" value="CBF"/>
    <property type="match status" value="1"/>
</dbReference>
<sequence length="158" mass="19355">MLQENQRENEKKQYSMFYPEDERSKSHFLNQQYLTNFFEFTNHYKEPDLQNQGKQEEKNQHKIPIIIQYEQEPRYVNQKQQSNLLIPRYRRIMIRRIKRAQQALKLEELRTKQATKVLDKSNQKYIYESRHQHALKRERGPDGKFLKKQNSVDSPSKL</sequence>
<evidence type="ECO:0000313" key="8">
    <source>
        <dbReference type="EMBL" id="CAK56430.1"/>
    </source>
</evidence>